<dbReference type="InterPro" id="IPR004869">
    <property type="entry name" value="MMPL_dom"/>
</dbReference>
<dbReference type="SUPFAM" id="SSF82866">
    <property type="entry name" value="Multidrug efflux transporter AcrB transmembrane domain"/>
    <property type="match status" value="2"/>
</dbReference>
<evidence type="ECO:0000256" key="6">
    <source>
        <dbReference type="ARBA" id="ARBA00023136"/>
    </source>
</evidence>
<keyword evidence="6 8" id="KW-0472">Membrane</keyword>
<keyword evidence="3" id="KW-1003">Cell membrane</keyword>
<sequence>MPRNHPDVTHPAPPRPGVTAEPPGARPGRGAPVSGLLVRRRRPILWLAALGVVLAVLAGHDVHDRLVPGGATASGAESGRAAELLAKGFGAGDPHLVLIARGAQPVDRAPAAAAGRAVAARLARDPAVARVTSYWHTRSPGLRSRDGRAALILARLRGDDRGQVAAAARLAAALAGAHGPLTVSVTGEAQVKAETQSRSEQDLRTLELITAPLTFAILLLVFGSLTAAVLPVLVGVSAVAGTMAVLRLLTELTEVSVFAMSLASALGFALAVDFSLFIVTRFREELAGGRDAADAIRVTMRTTGRAVAFSAVTVALSLAALLLFPFMMFRSVALGGITVTLLAAAGSLVVLPALLAVLGRRVDSLAVPGPWRAGRSRTAGGWFRLAMAVMRRPLTVAVPAVLLLAVLAAPFLGARFGVFDDRLLPPQAPAARAAEELRRDFDARGSVSATTVVLPGLAAGAAGGTAHLSLDAYARSLSAVAGVHQVETATGAYAGGRFTGLPAGPPERFTGPAGTWLSVATAHEPYSVENSELAGHLRAVPAPAEALVGGPGAQLRDIRLAIAGALPPGLALVALTTFALVTGLTGSVVLAAKALLLNVLSLGATFGALVHVFQEGHLRWLVGGFTPTGTTDVLVPALMFCMAFGLSMDYEIFLLSRITEEYRRTGNTVTAVALGLEHTGRLFTSAAVVFAVVMASLATSGLVLLKMVGVGLALAVLLDCTLIRALLVPAVMRLAGRANWWSPRRPPLPAPAWFRGRARTAPAAGPSTRAPS</sequence>
<accession>A0A841D1T9</accession>
<evidence type="ECO:0000256" key="8">
    <source>
        <dbReference type="SAM" id="Phobius"/>
    </source>
</evidence>
<evidence type="ECO:0000256" key="1">
    <source>
        <dbReference type="ARBA" id="ARBA00004651"/>
    </source>
</evidence>
<evidence type="ECO:0000313" key="10">
    <source>
        <dbReference type="EMBL" id="MBB5963449.1"/>
    </source>
</evidence>
<feature type="domain" description="Membrane transport protein MMPL" evidence="9">
    <location>
        <begin position="74"/>
        <end position="395"/>
    </location>
</feature>
<feature type="transmembrane region" description="Helical" evidence="8">
    <location>
        <begin position="711"/>
        <end position="735"/>
    </location>
</feature>
<dbReference type="Pfam" id="PF03176">
    <property type="entry name" value="MMPL"/>
    <property type="match status" value="2"/>
</dbReference>
<feature type="transmembrane region" description="Helical" evidence="8">
    <location>
        <begin position="333"/>
        <end position="358"/>
    </location>
</feature>
<feature type="region of interest" description="Disordered" evidence="7">
    <location>
        <begin position="1"/>
        <end position="33"/>
    </location>
</feature>
<feature type="transmembrane region" description="Helical" evidence="8">
    <location>
        <begin position="560"/>
        <end position="582"/>
    </location>
</feature>
<evidence type="ECO:0000256" key="4">
    <source>
        <dbReference type="ARBA" id="ARBA00022692"/>
    </source>
</evidence>
<gene>
    <name evidence="10" type="ORF">FHS22_002728</name>
</gene>
<feature type="transmembrane region" description="Helical" evidence="8">
    <location>
        <begin position="633"/>
        <end position="655"/>
    </location>
</feature>
<evidence type="ECO:0000256" key="5">
    <source>
        <dbReference type="ARBA" id="ARBA00022989"/>
    </source>
</evidence>
<protein>
    <submittedName>
        <fullName evidence="10">RND superfamily putative drug exporter</fullName>
    </submittedName>
</protein>
<dbReference type="GO" id="GO:0005886">
    <property type="term" value="C:plasma membrane"/>
    <property type="evidence" value="ECO:0007669"/>
    <property type="project" value="UniProtKB-SubCell"/>
</dbReference>
<dbReference type="PANTHER" id="PTHR33406:SF11">
    <property type="entry name" value="MEMBRANE PROTEIN SCO6666-RELATED"/>
    <property type="match status" value="1"/>
</dbReference>
<organism evidence="10 11">
    <name type="scientific">Planomonospora venezuelensis</name>
    <dbReference type="NCBI Taxonomy" id="1999"/>
    <lineage>
        <taxon>Bacteria</taxon>
        <taxon>Bacillati</taxon>
        <taxon>Actinomycetota</taxon>
        <taxon>Actinomycetes</taxon>
        <taxon>Streptosporangiales</taxon>
        <taxon>Streptosporangiaceae</taxon>
        <taxon>Planomonospora</taxon>
    </lineage>
</organism>
<feature type="transmembrane region" description="Helical" evidence="8">
    <location>
        <begin position="682"/>
        <end position="705"/>
    </location>
</feature>
<dbReference type="EMBL" id="JACHJJ010000007">
    <property type="protein sequence ID" value="MBB5963449.1"/>
    <property type="molecule type" value="Genomic_DNA"/>
</dbReference>
<proteinExistence type="inferred from homology"/>
<dbReference type="AlphaFoldDB" id="A0A841D1T9"/>
<evidence type="ECO:0000256" key="7">
    <source>
        <dbReference type="SAM" id="MobiDB-lite"/>
    </source>
</evidence>
<reference evidence="10 11" key="1">
    <citation type="submission" date="2020-08" db="EMBL/GenBank/DDBJ databases">
        <title>Genomic Encyclopedia of Type Strains, Phase III (KMG-III): the genomes of soil and plant-associated and newly described type strains.</title>
        <authorList>
            <person name="Whitman W."/>
        </authorList>
    </citation>
    <scope>NUCLEOTIDE SEQUENCE [LARGE SCALE GENOMIC DNA]</scope>
    <source>
        <strain evidence="10 11">CECT 3303</strain>
    </source>
</reference>
<comment type="similarity">
    <text evidence="2">Belongs to the resistance-nodulation-cell division (RND) (TC 2.A.6) family. MmpL subfamily.</text>
</comment>
<dbReference type="Gene3D" id="1.20.1640.10">
    <property type="entry name" value="Multidrug efflux transporter AcrB transmembrane domain"/>
    <property type="match status" value="2"/>
</dbReference>
<feature type="transmembrane region" description="Helical" evidence="8">
    <location>
        <begin position="258"/>
        <end position="280"/>
    </location>
</feature>
<keyword evidence="11" id="KW-1185">Reference proteome</keyword>
<dbReference type="InterPro" id="IPR050545">
    <property type="entry name" value="Mycobact_MmpL"/>
</dbReference>
<dbReference type="RefSeq" id="WP_184941574.1">
    <property type="nucleotide sequence ID" value="NZ_BAAAWZ010000004.1"/>
</dbReference>
<evidence type="ECO:0000313" key="11">
    <source>
        <dbReference type="Proteomes" id="UP000562352"/>
    </source>
</evidence>
<feature type="compositionally biased region" description="Low complexity" evidence="7">
    <location>
        <begin position="22"/>
        <end position="32"/>
    </location>
</feature>
<feature type="transmembrane region" description="Helical" evidence="8">
    <location>
        <begin position="394"/>
        <end position="414"/>
    </location>
</feature>
<feature type="transmembrane region" description="Helical" evidence="8">
    <location>
        <begin position="306"/>
        <end position="327"/>
    </location>
</feature>
<evidence type="ECO:0000259" key="9">
    <source>
        <dbReference type="Pfam" id="PF03176"/>
    </source>
</evidence>
<keyword evidence="5 8" id="KW-1133">Transmembrane helix</keyword>
<feature type="domain" description="Membrane transport protein MMPL" evidence="9">
    <location>
        <begin position="423"/>
        <end position="757"/>
    </location>
</feature>
<keyword evidence="4 8" id="KW-0812">Transmembrane</keyword>
<dbReference type="PANTHER" id="PTHR33406">
    <property type="entry name" value="MEMBRANE PROTEIN MJ1562-RELATED"/>
    <property type="match status" value="1"/>
</dbReference>
<comment type="subcellular location">
    <subcellularLocation>
        <location evidence="1">Cell membrane</location>
        <topology evidence="1">Multi-pass membrane protein</topology>
    </subcellularLocation>
</comment>
<evidence type="ECO:0000256" key="2">
    <source>
        <dbReference type="ARBA" id="ARBA00010157"/>
    </source>
</evidence>
<feature type="transmembrane region" description="Helical" evidence="8">
    <location>
        <begin position="594"/>
        <end position="613"/>
    </location>
</feature>
<dbReference type="Proteomes" id="UP000562352">
    <property type="component" value="Unassembled WGS sequence"/>
</dbReference>
<feature type="transmembrane region" description="Helical" evidence="8">
    <location>
        <begin position="213"/>
        <end position="246"/>
    </location>
</feature>
<evidence type="ECO:0000256" key="3">
    <source>
        <dbReference type="ARBA" id="ARBA00022475"/>
    </source>
</evidence>
<comment type="caution">
    <text evidence="10">The sequence shown here is derived from an EMBL/GenBank/DDBJ whole genome shotgun (WGS) entry which is preliminary data.</text>
</comment>
<name>A0A841D1T9_PLAVE</name>